<keyword evidence="2" id="KW-1185">Reference proteome</keyword>
<dbReference type="SUPFAM" id="SSF54523">
    <property type="entry name" value="Pili subunits"/>
    <property type="match status" value="1"/>
</dbReference>
<organism evidence="1 2">
    <name type="scientific">Petrachloros mirabilis ULC683</name>
    <dbReference type="NCBI Taxonomy" id="2781853"/>
    <lineage>
        <taxon>Bacteria</taxon>
        <taxon>Bacillati</taxon>
        <taxon>Cyanobacteriota</taxon>
        <taxon>Cyanophyceae</taxon>
        <taxon>Synechococcales</taxon>
        <taxon>Petrachlorosaceae</taxon>
        <taxon>Petrachloros</taxon>
        <taxon>Petrachloros mirabilis</taxon>
    </lineage>
</organism>
<dbReference type="Pfam" id="PF07963">
    <property type="entry name" value="N_methyl"/>
    <property type="match status" value="1"/>
</dbReference>
<dbReference type="InterPro" id="IPR012902">
    <property type="entry name" value="N_methyl_site"/>
</dbReference>
<proteinExistence type="predicted"/>
<comment type="caution">
    <text evidence="1">The sequence shown here is derived from an EMBL/GenBank/DDBJ whole genome shotgun (WGS) entry which is preliminary data.</text>
</comment>
<dbReference type="Proteomes" id="UP000607397">
    <property type="component" value="Unassembled WGS sequence"/>
</dbReference>
<gene>
    <name evidence="1" type="ORF">GS597_02955</name>
</gene>
<dbReference type="RefSeq" id="WP_161823969.1">
    <property type="nucleotide sequence ID" value="NZ_WVIC01000004.1"/>
</dbReference>
<dbReference type="Gene3D" id="3.30.700.10">
    <property type="entry name" value="Glycoprotein, Type 4 Pilin"/>
    <property type="match status" value="1"/>
</dbReference>
<dbReference type="EMBL" id="WVIC01000004">
    <property type="protein sequence ID" value="NCJ05489.1"/>
    <property type="molecule type" value="Genomic_DNA"/>
</dbReference>
<evidence type="ECO:0000313" key="1">
    <source>
        <dbReference type="EMBL" id="NCJ05489.1"/>
    </source>
</evidence>
<reference evidence="1" key="1">
    <citation type="submission" date="2019-12" db="EMBL/GenBank/DDBJ databases">
        <title>High-Quality draft genome sequences of three cyanobacteria isolated from the limestone walls of the Old Cathedral of Coimbra.</title>
        <authorList>
            <person name="Tiago I."/>
            <person name="Soares F."/>
            <person name="Portugal A."/>
        </authorList>
    </citation>
    <scope>NUCLEOTIDE SEQUENCE [LARGE SCALE GENOMIC DNA]</scope>
    <source>
        <strain evidence="1">C</strain>
    </source>
</reference>
<sequence>MGMWQRSRRYRSKGRQRGFTLPETLVIVIVIGVLVAFTAPSLAAFLDSMKVNQVTTELRAMFQESQRQAIRTDSICLVGVRRFSTSSNAGSNPSGHAKGHRWRTEFVADCAAAAQVPDEVQVVTNLQPRSKNENEVEVKFSPAGSAEFAVQTARSSSSPPVDPSAKMVTFSPERETAQKCVVISSSLGLARIGDYKGSTDDPKAITDEGICTAMDWRKQ</sequence>
<protein>
    <submittedName>
        <fullName evidence="1">Prepilin-type N-terminal cleavage/methylation domain-containing protein</fullName>
    </submittedName>
</protein>
<name>A0A8K2ACE8_9CYAN</name>
<evidence type="ECO:0000313" key="2">
    <source>
        <dbReference type="Proteomes" id="UP000607397"/>
    </source>
</evidence>
<accession>A0A8K2ACE8</accession>
<dbReference type="AlphaFoldDB" id="A0A8K2ACE8"/>
<dbReference type="PROSITE" id="PS00409">
    <property type="entry name" value="PROKAR_NTER_METHYL"/>
    <property type="match status" value="1"/>
</dbReference>
<dbReference type="NCBIfam" id="TIGR02532">
    <property type="entry name" value="IV_pilin_GFxxxE"/>
    <property type="match status" value="1"/>
</dbReference>
<dbReference type="InterPro" id="IPR045584">
    <property type="entry name" value="Pilin-like"/>
</dbReference>